<evidence type="ECO:0000259" key="1">
    <source>
        <dbReference type="Pfam" id="PF12680"/>
    </source>
</evidence>
<dbReference type="EMBL" id="JANFAV010000002">
    <property type="protein sequence ID" value="MCW6534196.1"/>
    <property type="molecule type" value="Genomic_DNA"/>
</dbReference>
<dbReference type="InterPro" id="IPR037401">
    <property type="entry name" value="SnoaL-like"/>
</dbReference>
<gene>
    <name evidence="2" type="ORF">NEE01_05285</name>
</gene>
<proteinExistence type="predicted"/>
<comment type="caution">
    <text evidence="2">The sequence shown here is derived from an EMBL/GenBank/DDBJ whole genome shotgun (WGS) entry which is preliminary data.</text>
</comment>
<dbReference type="Gene3D" id="3.10.450.50">
    <property type="match status" value="1"/>
</dbReference>
<dbReference type="SUPFAM" id="SSF54427">
    <property type="entry name" value="NTF2-like"/>
    <property type="match status" value="1"/>
</dbReference>
<protein>
    <submittedName>
        <fullName evidence="2">Nuclear transport factor 2 family protein</fullName>
    </submittedName>
</protein>
<dbReference type="InterPro" id="IPR032710">
    <property type="entry name" value="NTF2-like_dom_sf"/>
</dbReference>
<dbReference type="Proteomes" id="UP001165565">
    <property type="component" value="Unassembled WGS sequence"/>
</dbReference>
<dbReference type="AlphaFoldDB" id="A0AA41Z7S5"/>
<evidence type="ECO:0000313" key="3">
    <source>
        <dbReference type="Proteomes" id="UP001165565"/>
    </source>
</evidence>
<keyword evidence="3" id="KW-1185">Reference proteome</keyword>
<reference evidence="2" key="1">
    <citation type="submission" date="2022-06" db="EMBL/GenBank/DDBJ databases">
        <title>Sphingomonas sp. nov. isolated from rhizosphere soil of tomato.</title>
        <authorList>
            <person name="Dong H."/>
            <person name="Gao R."/>
        </authorList>
    </citation>
    <scope>NUCLEOTIDE SEQUENCE</scope>
    <source>
        <strain evidence="2">MMSM24</strain>
    </source>
</reference>
<organism evidence="2 3">
    <name type="scientific">Sphingomonas lycopersici</name>
    <dbReference type="NCBI Taxonomy" id="2951807"/>
    <lineage>
        <taxon>Bacteria</taxon>
        <taxon>Pseudomonadati</taxon>
        <taxon>Pseudomonadota</taxon>
        <taxon>Alphaproteobacteria</taxon>
        <taxon>Sphingomonadales</taxon>
        <taxon>Sphingomonadaceae</taxon>
        <taxon>Sphingomonas</taxon>
    </lineage>
</organism>
<evidence type="ECO:0000313" key="2">
    <source>
        <dbReference type="EMBL" id="MCW6534196.1"/>
    </source>
</evidence>
<dbReference type="RefSeq" id="WP_265268135.1">
    <property type="nucleotide sequence ID" value="NZ_JANFAV010000002.1"/>
</dbReference>
<accession>A0AA41Z7S5</accession>
<name>A0AA41Z7S5_9SPHN</name>
<dbReference type="Pfam" id="PF12680">
    <property type="entry name" value="SnoaL_2"/>
    <property type="match status" value="1"/>
</dbReference>
<feature type="domain" description="SnoaL-like" evidence="1">
    <location>
        <begin position="38"/>
        <end position="128"/>
    </location>
</feature>
<sequence length="184" mass="20198">MSYKIDPRKQINAVEARLAAGSDDAATRRNLRTMLVHMKAEATADFDALMATVSPDAAYTSFNVGVDSPHSPRSKDAVAAYYRALVENHCHQIEHDLDRIVADRDNITTEGDIRIAYPAAALRAMGHDVPEDAPYYLYEARLMIVWGFDNDGLVKCEDSYGAMDGFAGIATRPVQQSEICTIAG</sequence>